<proteinExistence type="predicted"/>
<feature type="transmembrane region" description="Helical" evidence="1">
    <location>
        <begin position="48"/>
        <end position="75"/>
    </location>
</feature>
<organism evidence="3 4">
    <name type="scientific">Pontivivens ytuae</name>
    <dbReference type="NCBI Taxonomy" id="2789856"/>
    <lineage>
        <taxon>Bacteria</taxon>
        <taxon>Pseudomonadati</taxon>
        <taxon>Pseudomonadota</taxon>
        <taxon>Alphaproteobacteria</taxon>
        <taxon>Rhodobacterales</taxon>
        <taxon>Paracoccaceae</taxon>
        <taxon>Pontivivens</taxon>
    </lineage>
</organism>
<keyword evidence="1" id="KW-0812">Transmembrane</keyword>
<dbReference type="EMBL" id="CP064942">
    <property type="protein sequence ID" value="QPH55560.1"/>
    <property type="molecule type" value="Genomic_DNA"/>
</dbReference>
<keyword evidence="4" id="KW-1185">Reference proteome</keyword>
<dbReference type="KEGG" id="poz:I0K15_07455"/>
<dbReference type="Proteomes" id="UP000594800">
    <property type="component" value="Chromosome"/>
</dbReference>
<keyword evidence="1" id="KW-1133">Transmembrane helix</keyword>
<dbReference type="GO" id="GO:0034220">
    <property type="term" value="P:monoatomic ion transmembrane transport"/>
    <property type="evidence" value="ECO:0007669"/>
    <property type="project" value="UniProtKB-KW"/>
</dbReference>
<dbReference type="Gene3D" id="1.10.287.70">
    <property type="match status" value="1"/>
</dbReference>
<dbReference type="RefSeq" id="WP_196104814.1">
    <property type="nucleotide sequence ID" value="NZ_CP064942.1"/>
</dbReference>
<accession>A0A7S9LVN9</accession>
<keyword evidence="3" id="KW-0407">Ion channel</keyword>
<protein>
    <submittedName>
        <fullName evidence="3">Two pore domain potassium channel family protein</fullName>
    </submittedName>
</protein>
<keyword evidence="1" id="KW-0472">Membrane</keyword>
<sequence>MSLMLQILLGSLLLCLCALIHAGAVALSLPGLIRPVRAVRRLGPRIKAMALLSFSLVFIVAAHTIQIWLWALVFFVMEVFEEFSTSFYFSIATYTTLGYGDVTLGPDLRVFGAFASATGLLTFGISTAFLFAAIERLMRGPANARRAPSE</sequence>
<name>A0A7S9LVN9_9RHOB</name>
<keyword evidence="3" id="KW-0813">Transport</keyword>
<reference evidence="3 4" key="1">
    <citation type="submission" date="2020-11" db="EMBL/GenBank/DDBJ databases">
        <title>Description of Pontivivens ytuae sp. nov. isolated from deep sea sediment of Mariana Trench.</title>
        <authorList>
            <person name="Wang Z."/>
            <person name="Sun Q.-L."/>
            <person name="Xu X.-D."/>
            <person name="Tang Y.-Z."/>
            <person name="Zhang J."/>
        </authorList>
    </citation>
    <scope>NUCLEOTIDE SEQUENCE [LARGE SCALE GENOMIC DNA]</scope>
    <source>
        <strain evidence="3 4">MT2928</strain>
    </source>
</reference>
<dbReference type="InterPro" id="IPR013099">
    <property type="entry name" value="K_chnl_dom"/>
</dbReference>
<evidence type="ECO:0000313" key="4">
    <source>
        <dbReference type="Proteomes" id="UP000594800"/>
    </source>
</evidence>
<evidence type="ECO:0000313" key="3">
    <source>
        <dbReference type="EMBL" id="QPH55560.1"/>
    </source>
</evidence>
<evidence type="ECO:0000259" key="2">
    <source>
        <dbReference type="Pfam" id="PF07885"/>
    </source>
</evidence>
<evidence type="ECO:0000256" key="1">
    <source>
        <dbReference type="SAM" id="Phobius"/>
    </source>
</evidence>
<feature type="transmembrane region" description="Helical" evidence="1">
    <location>
        <begin position="110"/>
        <end position="134"/>
    </location>
</feature>
<feature type="domain" description="Potassium channel" evidence="2">
    <location>
        <begin position="67"/>
        <end position="135"/>
    </location>
</feature>
<dbReference type="SUPFAM" id="SSF81324">
    <property type="entry name" value="Voltage-gated potassium channels"/>
    <property type="match status" value="1"/>
</dbReference>
<dbReference type="AlphaFoldDB" id="A0A7S9LVN9"/>
<gene>
    <name evidence="3" type="ORF">I0K15_07455</name>
</gene>
<dbReference type="Pfam" id="PF07885">
    <property type="entry name" value="Ion_trans_2"/>
    <property type="match status" value="1"/>
</dbReference>
<keyword evidence="3" id="KW-0406">Ion transport</keyword>